<dbReference type="GO" id="GO:0047536">
    <property type="term" value="F:2-aminoadipate transaminase activity"/>
    <property type="evidence" value="ECO:0007669"/>
    <property type="project" value="TreeGrafter"/>
</dbReference>
<dbReference type="InterPro" id="IPR015424">
    <property type="entry name" value="PyrdxlP-dep_Trfase"/>
</dbReference>
<dbReference type="OrthoDB" id="7042322at2759"/>
<dbReference type="GO" id="GO:0030170">
    <property type="term" value="F:pyridoxal phosphate binding"/>
    <property type="evidence" value="ECO:0007669"/>
    <property type="project" value="InterPro"/>
</dbReference>
<feature type="domain" description="Aminotransferase class I/classII large" evidence="1">
    <location>
        <begin position="75"/>
        <end position="151"/>
    </location>
</feature>
<dbReference type="Proteomes" id="UP000236333">
    <property type="component" value="Unassembled WGS sequence"/>
</dbReference>
<proteinExistence type="predicted"/>
<comment type="caution">
    <text evidence="2">The sequence shown here is derived from an EMBL/GenBank/DDBJ whole genome shotgun (WGS) entry which is preliminary data.</text>
</comment>
<sequence length="162" mass="16640">MQRRASGAEGAPAMRDGVHACAMLTLRFARQALPIGRAARHHMSHAAGVAVGPDASTIGRTAQSGEFVAREIIGDQIDLSIGQPSPSSLPLGALAAAAAHRLGATDAASSLLLQYGPRQGYRSFRTSLASFLAGRYGAAVDPEHLMVTAGARVRGGGAGRTR</sequence>
<dbReference type="EMBL" id="PGGS01001054">
    <property type="protein sequence ID" value="PNH01005.1"/>
    <property type="molecule type" value="Genomic_DNA"/>
</dbReference>
<protein>
    <recommendedName>
        <fullName evidence="1">Aminotransferase class I/classII large domain-containing protein</fullName>
    </recommendedName>
</protein>
<accession>A0A2J7ZL57</accession>
<dbReference type="SUPFAM" id="SSF53383">
    <property type="entry name" value="PLP-dependent transferases"/>
    <property type="match status" value="1"/>
</dbReference>
<evidence type="ECO:0000313" key="3">
    <source>
        <dbReference type="Proteomes" id="UP000236333"/>
    </source>
</evidence>
<name>A0A2J7ZL57_9CHLO</name>
<dbReference type="Gene3D" id="3.40.640.10">
    <property type="entry name" value="Type I PLP-dependent aspartate aminotransferase-like (Major domain)"/>
    <property type="match status" value="1"/>
</dbReference>
<dbReference type="InterPro" id="IPR015422">
    <property type="entry name" value="PyrdxlP-dep_Trfase_small"/>
</dbReference>
<gene>
    <name evidence="2" type="ORF">TSOC_013134</name>
</gene>
<dbReference type="InterPro" id="IPR004839">
    <property type="entry name" value="Aminotransferase_I/II_large"/>
</dbReference>
<dbReference type="AlphaFoldDB" id="A0A2J7ZL57"/>
<dbReference type="Pfam" id="PF00155">
    <property type="entry name" value="Aminotran_1_2"/>
    <property type="match status" value="1"/>
</dbReference>
<organism evidence="2 3">
    <name type="scientific">Tetrabaena socialis</name>
    <dbReference type="NCBI Taxonomy" id="47790"/>
    <lineage>
        <taxon>Eukaryota</taxon>
        <taxon>Viridiplantae</taxon>
        <taxon>Chlorophyta</taxon>
        <taxon>core chlorophytes</taxon>
        <taxon>Chlorophyceae</taxon>
        <taxon>CS clade</taxon>
        <taxon>Chlamydomonadales</taxon>
        <taxon>Tetrabaenaceae</taxon>
        <taxon>Tetrabaena</taxon>
    </lineage>
</organism>
<dbReference type="Gene3D" id="3.90.1150.10">
    <property type="entry name" value="Aspartate Aminotransferase, domain 1"/>
    <property type="match status" value="1"/>
</dbReference>
<dbReference type="PANTHER" id="PTHR42858:SF1">
    <property type="entry name" value="LD15494P"/>
    <property type="match status" value="1"/>
</dbReference>
<keyword evidence="3" id="KW-1185">Reference proteome</keyword>
<dbReference type="PANTHER" id="PTHR42858">
    <property type="entry name" value="AMINOTRANSFERASE"/>
    <property type="match status" value="1"/>
</dbReference>
<reference evidence="2 3" key="1">
    <citation type="journal article" date="2017" name="Mol. Biol. Evol.">
        <title>The 4-celled Tetrabaena socialis nuclear genome reveals the essential components for genetic control of cell number at the origin of multicellularity in the volvocine lineage.</title>
        <authorList>
            <person name="Featherston J."/>
            <person name="Arakaki Y."/>
            <person name="Hanschen E.R."/>
            <person name="Ferris P.J."/>
            <person name="Michod R.E."/>
            <person name="Olson B.J.S.C."/>
            <person name="Nozaki H."/>
            <person name="Durand P.M."/>
        </authorList>
    </citation>
    <scope>NUCLEOTIDE SEQUENCE [LARGE SCALE GENOMIC DNA]</scope>
    <source>
        <strain evidence="2 3">NIES-571</strain>
    </source>
</reference>
<dbReference type="InterPro" id="IPR015421">
    <property type="entry name" value="PyrdxlP-dep_Trfase_major"/>
</dbReference>
<evidence type="ECO:0000259" key="1">
    <source>
        <dbReference type="Pfam" id="PF00155"/>
    </source>
</evidence>
<evidence type="ECO:0000313" key="2">
    <source>
        <dbReference type="EMBL" id="PNH01005.1"/>
    </source>
</evidence>